<dbReference type="AlphaFoldDB" id="A0A437JWL3"/>
<dbReference type="Pfam" id="PF11911">
    <property type="entry name" value="DUF3429"/>
    <property type="match status" value="1"/>
</dbReference>
<gene>
    <name evidence="2" type="ORF">ENE75_06290</name>
</gene>
<dbReference type="PANTHER" id="PTHR15887">
    <property type="entry name" value="TRANSMEMBRANE PROTEIN 69"/>
    <property type="match status" value="1"/>
</dbReference>
<keyword evidence="1" id="KW-1133">Transmembrane helix</keyword>
<dbReference type="PANTHER" id="PTHR15887:SF1">
    <property type="entry name" value="TRANSMEMBRANE PROTEIN 69"/>
    <property type="match status" value="1"/>
</dbReference>
<dbReference type="RefSeq" id="WP_128196932.1">
    <property type="nucleotide sequence ID" value="NZ_SACT01000002.1"/>
</dbReference>
<keyword evidence="1" id="KW-0812">Transmembrane</keyword>
<evidence type="ECO:0000256" key="1">
    <source>
        <dbReference type="SAM" id="Phobius"/>
    </source>
</evidence>
<dbReference type="EMBL" id="SACT01000002">
    <property type="protein sequence ID" value="RVT52073.1"/>
    <property type="molecule type" value="Genomic_DNA"/>
</dbReference>
<dbReference type="OrthoDB" id="8591832at2"/>
<protein>
    <submittedName>
        <fullName evidence="2">DUF3429 domain-containing protein</fullName>
    </submittedName>
</protein>
<feature type="transmembrane region" description="Helical" evidence="1">
    <location>
        <begin position="127"/>
        <end position="147"/>
    </location>
</feature>
<evidence type="ECO:0000313" key="3">
    <source>
        <dbReference type="Proteomes" id="UP000288178"/>
    </source>
</evidence>
<feature type="transmembrane region" description="Helical" evidence="1">
    <location>
        <begin position="12"/>
        <end position="31"/>
    </location>
</feature>
<organism evidence="2 3">
    <name type="scientific">Rubrivivax albus</name>
    <dbReference type="NCBI Taxonomy" id="2499835"/>
    <lineage>
        <taxon>Bacteria</taxon>
        <taxon>Pseudomonadati</taxon>
        <taxon>Pseudomonadota</taxon>
        <taxon>Betaproteobacteria</taxon>
        <taxon>Burkholderiales</taxon>
        <taxon>Sphaerotilaceae</taxon>
        <taxon>Rubrivivax</taxon>
    </lineage>
</organism>
<sequence length="148" mass="14716">MTAARRPSPTAWALGLSGLIPFVAGAAGMLWPAALPWPVPGGAAAALGAYGAVIVSFLGGIHWGLAMAGAGGPSTLRLAWGVVPSLIAWPALLLPPAWGLAVLAAALVLCFMVDRRSYPALGLAGWLPLRGLLTAVAALSCMAGAALA</sequence>
<comment type="caution">
    <text evidence="2">The sequence shown here is derived from an EMBL/GenBank/DDBJ whole genome shotgun (WGS) entry which is preliminary data.</text>
</comment>
<feature type="transmembrane region" description="Helical" evidence="1">
    <location>
        <begin position="43"/>
        <end position="63"/>
    </location>
</feature>
<accession>A0A437JWL3</accession>
<evidence type="ECO:0000313" key="2">
    <source>
        <dbReference type="EMBL" id="RVT52073.1"/>
    </source>
</evidence>
<dbReference type="InterPro" id="IPR021836">
    <property type="entry name" value="DUF3429"/>
</dbReference>
<proteinExistence type="predicted"/>
<keyword evidence="1" id="KW-0472">Membrane</keyword>
<keyword evidence="3" id="KW-1185">Reference proteome</keyword>
<name>A0A437JWL3_9BURK</name>
<reference evidence="2 3" key="1">
    <citation type="submission" date="2019-01" db="EMBL/GenBank/DDBJ databases">
        <authorList>
            <person name="Chen W.-M."/>
        </authorList>
    </citation>
    <scope>NUCLEOTIDE SEQUENCE [LARGE SCALE GENOMIC DNA]</scope>
    <source>
        <strain evidence="2 3">ICH-3</strain>
    </source>
</reference>
<dbReference type="Proteomes" id="UP000288178">
    <property type="component" value="Unassembled WGS sequence"/>
</dbReference>